<keyword evidence="1" id="KW-0175">Coiled coil</keyword>
<dbReference type="AlphaFoldDB" id="X0VXX4"/>
<gene>
    <name evidence="2" type="ORF">S01H1_54259</name>
</gene>
<comment type="caution">
    <text evidence="2">The sequence shown here is derived from an EMBL/GenBank/DDBJ whole genome shotgun (WGS) entry which is preliminary data.</text>
</comment>
<sequence length="229" mass="27776">IFCFKEMPAIEMNKKSVLYFNDIIENNKFKTEKRINIIHNIKEILNEKNYEKKSNSVKKLRKAKNFIEKNKTKIRLEEIYKNNLHIANELFEKWKIFKQEKNKILTSTFPSYYLALKRLININDIIFKKLIYYEDKPYGFAVYDISQKNKAFLISYITLYFDDEFPKNLSNHLNIYLYYVLFNKGIEKVNTGTKVNKKLEFFKKQFLSEEYLHTVIKIEKVKKQGLEKW</sequence>
<reference evidence="2" key="1">
    <citation type="journal article" date="2014" name="Front. Microbiol.">
        <title>High frequency of phylogenetically diverse reductive dehalogenase-homologous genes in deep subseafloor sedimentary metagenomes.</title>
        <authorList>
            <person name="Kawai M."/>
            <person name="Futagami T."/>
            <person name="Toyoda A."/>
            <person name="Takaki Y."/>
            <person name="Nishi S."/>
            <person name="Hori S."/>
            <person name="Arai W."/>
            <person name="Tsubouchi T."/>
            <person name="Morono Y."/>
            <person name="Uchiyama I."/>
            <person name="Ito T."/>
            <person name="Fujiyama A."/>
            <person name="Inagaki F."/>
            <person name="Takami H."/>
        </authorList>
    </citation>
    <scope>NUCLEOTIDE SEQUENCE</scope>
    <source>
        <strain evidence="2">Expedition CK06-06</strain>
    </source>
</reference>
<evidence type="ECO:0008006" key="3">
    <source>
        <dbReference type="Google" id="ProtNLM"/>
    </source>
</evidence>
<feature type="coiled-coil region" evidence="1">
    <location>
        <begin position="50"/>
        <end position="77"/>
    </location>
</feature>
<protein>
    <recommendedName>
        <fullName evidence="3">BioF2-like acetyltransferase domain-containing protein</fullName>
    </recommendedName>
</protein>
<accession>X0VXX4</accession>
<proteinExistence type="predicted"/>
<feature type="non-terminal residue" evidence="2">
    <location>
        <position position="1"/>
    </location>
</feature>
<evidence type="ECO:0000256" key="1">
    <source>
        <dbReference type="SAM" id="Coils"/>
    </source>
</evidence>
<organism evidence="2">
    <name type="scientific">marine sediment metagenome</name>
    <dbReference type="NCBI Taxonomy" id="412755"/>
    <lineage>
        <taxon>unclassified sequences</taxon>
        <taxon>metagenomes</taxon>
        <taxon>ecological metagenomes</taxon>
    </lineage>
</organism>
<evidence type="ECO:0000313" key="2">
    <source>
        <dbReference type="EMBL" id="GAG15942.1"/>
    </source>
</evidence>
<dbReference type="EMBL" id="BARS01035191">
    <property type="protein sequence ID" value="GAG15942.1"/>
    <property type="molecule type" value="Genomic_DNA"/>
</dbReference>
<name>X0VXX4_9ZZZZ</name>